<evidence type="ECO:0000313" key="1">
    <source>
        <dbReference type="EMBL" id="AWI34520.1"/>
    </source>
</evidence>
<sequence length="359" mass="42479">MVAYLPLKEITFYSLEMNEQRLNKECLRDSLEEQICLIFGLKRDREYFLSFNNALSPNLFHCIVACVDNFTQYITKETTFLTNPIFLTQAFLPNDKDFNVFILADCINPLEFGIIVYYQESIVFLDILEHKKIMESLDKIEQEITKDFYLWCGSDNLRQGLKGYINREIGLVDVYTQELNLLNHPKVLNFITTKESTPFWRQNIGKLVLVSAVGMFLGMGYPLALEFLTLLEKRHNEDLKKQIQLQQLEYQRYSGNEKDFKALSEKYFELQEKIAFNETYLQKFMPKQSLMVFFTKARESLEKNNIKIAYFHYSQDTYEMLLMGEYTLEFIEFLEQKGLGVLEALEPISSFYFVRLKSW</sequence>
<evidence type="ECO:0000313" key="2">
    <source>
        <dbReference type="Proteomes" id="UP000244890"/>
    </source>
</evidence>
<dbReference type="RefSeq" id="WP_108911330.1">
    <property type="nucleotide sequence ID" value="NZ_CP021886.1"/>
</dbReference>
<accession>A0A2U8FE47</accession>
<proteinExistence type="predicted"/>
<dbReference type="OrthoDB" id="5320664at2"/>
<dbReference type="EMBL" id="CP021886">
    <property type="protein sequence ID" value="AWI34520.1"/>
    <property type="molecule type" value="Genomic_DNA"/>
</dbReference>
<dbReference type="KEGG" id="had:CDV25_06885"/>
<dbReference type="Proteomes" id="UP000244890">
    <property type="component" value="Chromosome"/>
</dbReference>
<organism evidence="1 2">
    <name type="scientific">Helicobacter apodemus</name>
    <dbReference type="NCBI Taxonomy" id="135569"/>
    <lineage>
        <taxon>Bacteria</taxon>
        <taxon>Pseudomonadati</taxon>
        <taxon>Campylobacterota</taxon>
        <taxon>Epsilonproteobacteria</taxon>
        <taxon>Campylobacterales</taxon>
        <taxon>Helicobacteraceae</taxon>
        <taxon>Helicobacter</taxon>
    </lineage>
</organism>
<dbReference type="AlphaFoldDB" id="A0A2U8FE47"/>
<gene>
    <name evidence="1" type="ORF">CDV25_06885</name>
</gene>
<reference evidence="1 2" key="1">
    <citation type="submission" date="2017-06" db="EMBL/GenBank/DDBJ databases">
        <title>Complete genome of Helicobacter apodemus.</title>
        <authorList>
            <person name="Cho S."/>
        </authorList>
    </citation>
    <scope>NUCLEOTIDE SEQUENCE [LARGE SCALE GENOMIC DNA]</scope>
    <source>
        <strain evidence="2">SNUVETPUB-15-01</strain>
    </source>
</reference>
<protein>
    <submittedName>
        <fullName evidence="1">Uncharacterized protein</fullName>
    </submittedName>
</protein>
<name>A0A2U8FE47_9HELI</name>